<gene>
    <name evidence="2" type="ORF">F3Y22_tig00116976pilonHSYRG00001</name>
</gene>
<comment type="caution">
    <text evidence="2">The sequence shown here is derived from an EMBL/GenBank/DDBJ whole genome shotgun (WGS) entry which is preliminary data.</text>
</comment>
<protein>
    <recommendedName>
        <fullName evidence="4">Reverse transcriptase zinc-binding domain-containing protein</fullName>
    </recommendedName>
</protein>
<evidence type="ECO:0000256" key="1">
    <source>
        <dbReference type="SAM" id="SignalP"/>
    </source>
</evidence>
<organism evidence="2 3">
    <name type="scientific">Hibiscus syriacus</name>
    <name type="common">Rose of Sharon</name>
    <dbReference type="NCBI Taxonomy" id="106335"/>
    <lineage>
        <taxon>Eukaryota</taxon>
        <taxon>Viridiplantae</taxon>
        <taxon>Streptophyta</taxon>
        <taxon>Embryophyta</taxon>
        <taxon>Tracheophyta</taxon>
        <taxon>Spermatophyta</taxon>
        <taxon>Magnoliopsida</taxon>
        <taxon>eudicotyledons</taxon>
        <taxon>Gunneridae</taxon>
        <taxon>Pentapetalae</taxon>
        <taxon>rosids</taxon>
        <taxon>malvids</taxon>
        <taxon>Malvales</taxon>
        <taxon>Malvaceae</taxon>
        <taxon>Malvoideae</taxon>
        <taxon>Hibiscus</taxon>
    </lineage>
</organism>
<keyword evidence="3" id="KW-1185">Reference proteome</keyword>
<proteinExistence type="predicted"/>
<reference evidence="2" key="1">
    <citation type="submission" date="2019-09" db="EMBL/GenBank/DDBJ databases">
        <title>Draft genome information of white flower Hibiscus syriacus.</title>
        <authorList>
            <person name="Kim Y.-M."/>
        </authorList>
    </citation>
    <scope>NUCLEOTIDE SEQUENCE [LARGE SCALE GENOMIC DNA]</scope>
    <source>
        <strain evidence="2">YM2019G1</strain>
    </source>
</reference>
<dbReference type="Proteomes" id="UP000436088">
    <property type="component" value="Unassembled WGS sequence"/>
</dbReference>
<accession>A0A6A2XHF4</accession>
<dbReference type="AlphaFoldDB" id="A0A6A2XHF4"/>
<keyword evidence="1" id="KW-0732">Signal</keyword>
<dbReference type="EMBL" id="VEPZ02001749">
    <property type="protein sequence ID" value="KAE8657869.1"/>
    <property type="molecule type" value="Genomic_DNA"/>
</dbReference>
<sequence length="62" mass="6947">MLVSRWIICVGLLLRMGAPPKMEGFVWKLVQHRIPSSVELAKIGVSNLESTVRLLSGESRKE</sequence>
<feature type="chain" id="PRO_5025661747" description="Reverse transcriptase zinc-binding domain-containing protein" evidence="1">
    <location>
        <begin position="25"/>
        <end position="62"/>
    </location>
</feature>
<evidence type="ECO:0000313" key="3">
    <source>
        <dbReference type="Proteomes" id="UP000436088"/>
    </source>
</evidence>
<feature type="signal peptide" evidence="1">
    <location>
        <begin position="1"/>
        <end position="24"/>
    </location>
</feature>
<name>A0A6A2XHF4_HIBSY</name>
<evidence type="ECO:0000313" key="2">
    <source>
        <dbReference type="EMBL" id="KAE8657869.1"/>
    </source>
</evidence>
<evidence type="ECO:0008006" key="4">
    <source>
        <dbReference type="Google" id="ProtNLM"/>
    </source>
</evidence>